<dbReference type="SUPFAM" id="SSF52058">
    <property type="entry name" value="L domain-like"/>
    <property type="match status" value="3"/>
</dbReference>
<keyword evidence="5" id="KW-0134">Cell wall</keyword>
<evidence type="ECO:0000256" key="7">
    <source>
        <dbReference type="ARBA" id="ARBA00022692"/>
    </source>
</evidence>
<dbReference type="PANTHER" id="PTHR48063">
    <property type="entry name" value="LRR RECEPTOR-LIKE KINASE"/>
    <property type="match status" value="1"/>
</dbReference>
<proteinExistence type="inferred from homology"/>
<dbReference type="InterPro" id="IPR003591">
    <property type="entry name" value="Leu-rich_rpt_typical-subtyp"/>
</dbReference>
<keyword evidence="10 15" id="KW-1133">Transmembrane helix</keyword>
<dbReference type="Pfam" id="PF08263">
    <property type="entry name" value="LRRNT_2"/>
    <property type="match status" value="1"/>
</dbReference>
<protein>
    <submittedName>
        <fullName evidence="19">Uncharacterized protein</fullName>
    </submittedName>
</protein>
<dbReference type="InterPro" id="IPR055414">
    <property type="entry name" value="LRR_R13L4/SHOC2-like"/>
</dbReference>
<keyword evidence="11 15" id="KW-0472">Membrane</keyword>
<keyword evidence="13" id="KW-0325">Glycoprotein</keyword>
<evidence type="ECO:0000256" key="9">
    <source>
        <dbReference type="ARBA" id="ARBA00022737"/>
    </source>
</evidence>
<dbReference type="FunFam" id="3.80.10.10:FF:000111">
    <property type="entry name" value="LRR receptor-like serine/threonine-protein kinase ERECTA"/>
    <property type="match status" value="1"/>
</dbReference>
<evidence type="ECO:0000256" key="13">
    <source>
        <dbReference type="ARBA" id="ARBA00023180"/>
    </source>
</evidence>
<feature type="domain" description="Leucine-rich repeat-containing N-terminal plant-type" evidence="17">
    <location>
        <begin position="35"/>
        <end position="73"/>
    </location>
</feature>
<evidence type="ECO:0000256" key="2">
    <source>
        <dbReference type="ARBA" id="ARBA00004251"/>
    </source>
</evidence>
<evidence type="ECO:0000256" key="14">
    <source>
        <dbReference type="ARBA" id="ARBA00038043"/>
    </source>
</evidence>
<feature type="transmembrane region" description="Helical" evidence="15">
    <location>
        <begin position="840"/>
        <end position="862"/>
    </location>
</feature>
<dbReference type="FunFam" id="3.80.10.10:FF:000383">
    <property type="entry name" value="Leucine-rich repeat receptor protein kinase EMS1"/>
    <property type="match status" value="1"/>
</dbReference>
<evidence type="ECO:0000256" key="6">
    <source>
        <dbReference type="ARBA" id="ARBA00022614"/>
    </source>
</evidence>
<dbReference type="PRINTS" id="PR00019">
    <property type="entry name" value="LEURICHRPT"/>
</dbReference>
<dbReference type="FunFam" id="3.80.10.10:FF:000095">
    <property type="entry name" value="LRR receptor-like serine/threonine-protein kinase GSO1"/>
    <property type="match status" value="1"/>
</dbReference>
<dbReference type="GO" id="GO:0009653">
    <property type="term" value="P:anatomical structure morphogenesis"/>
    <property type="evidence" value="ECO:0007669"/>
    <property type="project" value="UniProtKB-ARBA"/>
</dbReference>
<evidence type="ECO:0000256" key="8">
    <source>
        <dbReference type="ARBA" id="ARBA00022729"/>
    </source>
</evidence>
<name>A0A2N9GE97_FAGSY</name>
<evidence type="ECO:0000256" key="4">
    <source>
        <dbReference type="ARBA" id="ARBA00022475"/>
    </source>
</evidence>
<dbReference type="AlphaFoldDB" id="A0A2N9GE97"/>
<keyword evidence="7 15" id="KW-0812">Transmembrane</keyword>
<evidence type="ECO:0000259" key="17">
    <source>
        <dbReference type="Pfam" id="PF08263"/>
    </source>
</evidence>
<dbReference type="GO" id="GO:0099402">
    <property type="term" value="P:plant organ development"/>
    <property type="evidence" value="ECO:0007669"/>
    <property type="project" value="UniProtKB-ARBA"/>
</dbReference>
<comment type="similarity">
    <text evidence="3">Belongs to the RLP family.</text>
</comment>
<keyword evidence="8 16" id="KW-0732">Signal</keyword>
<dbReference type="GO" id="GO:0005886">
    <property type="term" value="C:plasma membrane"/>
    <property type="evidence" value="ECO:0007669"/>
    <property type="project" value="UniProtKB-SubCell"/>
</dbReference>
<feature type="domain" description="Disease resistance R13L4/SHOC-2-like LRR" evidence="18">
    <location>
        <begin position="219"/>
        <end position="419"/>
    </location>
</feature>
<keyword evidence="6" id="KW-0433">Leucine-rich repeat</keyword>
<dbReference type="InterPro" id="IPR013210">
    <property type="entry name" value="LRR_N_plant-typ"/>
</dbReference>
<evidence type="ECO:0000256" key="15">
    <source>
        <dbReference type="SAM" id="Phobius"/>
    </source>
</evidence>
<dbReference type="Gene3D" id="3.80.10.10">
    <property type="entry name" value="Ribonuclease Inhibitor"/>
    <property type="match status" value="3"/>
</dbReference>
<dbReference type="FunFam" id="3.80.10.10:FF:001347">
    <property type="entry name" value="LRR receptor-like serine/threonine-protein kinase GSO2"/>
    <property type="match status" value="1"/>
</dbReference>
<dbReference type="InterPro" id="IPR032675">
    <property type="entry name" value="LRR_dom_sf"/>
</dbReference>
<dbReference type="InterPro" id="IPR001611">
    <property type="entry name" value="Leu-rich_rpt"/>
</dbReference>
<evidence type="ECO:0000256" key="3">
    <source>
        <dbReference type="ARBA" id="ARBA00009592"/>
    </source>
</evidence>
<evidence type="ECO:0000256" key="10">
    <source>
        <dbReference type="ARBA" id="ARBA00022989"/>
    </source>
</evidence>
<comment type="similarity">
    <text evidence="14">Belongs to the polygalacturonase-inhibiting protein family.</text>
</comment>
<accession>A0A2N9GE97</accession>
<comment type="subcellular location">
    <subcellularLocation>
        <location evidence="2">Cell membrane</location>
        <topology evidence="2">Single-pass type I membrane protein</topology>
    </subcellularLocation>
    <subcellularLocation>
        <location evidence="1">Secreted</location>
        <location evidence="1">Cell wall</location>
    </subcellularLocation>
</comment>
<reference evidence="19" key="1">
    <citation type="submission" date="2018-02" db="EMBL/GenBank/DDBJ databases">
        <authorList>
            <person name="Cohen D.B."/>
            <person name="Kent A.D."/>
        </authorList>
    </citation>
    <scope>NUCLEOTIDE SEQUENCE</scope>
</reference>
<evidence type="ECO:0000313" key="19">
    <source>
        <dbReference type="EMBL" id="SPC97454.1"/>
    </source>
</evidence>
<evidence type="ECO:0000256" key="16">
    <source>
        <dbReference type="SAM" id="SignalP"/>
    </source>
</evidence>
<keyword evidence="12" id="KW-0675">Receptor</keyword>
<dbReference type="PROSITE" id="PS51450">
    <property type="entry name" value="LRR"/>
    <property type="match status" value="1"/>
</dbReference>
<feature type="signal peptide" evidence="16">
    <location>
        <begin position="1"/>
        <end position="21"/>
    </location>
</feature>
<keyword evidence="5" id="KW-0964">Secreted</keyword>
<dbReference type="PANTHER" id="PTHR48063:SF98">
    <property type="entry name" value="LRR RECEPTOR-LIKE SERINE_THREONINE-PROTEIN KINASE FLS2"/>
    <property type="match status" value="1"/>
</dbReference>
<keyword evidence="9" id="KW-0677">Repeat</keyword>
<dbReference type="Pfam" id="PF00560">
    <property type="entry name" value="LRR_1"/>
    <property type="match status" value="5"/>
</dbReference>
<evidence type="ECO:0000259" key="18">
    <source>
        <dbReference type="Pfam" id="PF23598"/>
    </source>
</evidence>
<sequence>MDNSYATHVLFLLWFFAASFSLSFCKVDSNISCSEKEKQALLMFKRGLIDPRNALSSWSDQEDCCRWAGVRCDNKTGRVRKLHVGYYDLSGEISPKLLELEHLNYLDLSYSNFNCTHIPSFLGSMGRLRHLNLGSARFCGLIPHQLGNLSGLHYLDLSNSDLYVDNLHWMSNLSSMKYLDMSSVNLNAALDWLQIMNRLPSLLELHLQYCQIHSLNPSLAFVNFTSLLVLDLSVNLFNHEIPNWFFNLSTTLLELDLSYNELKGEIPHGISNFQNLESLSLGDNHLTGKIPNLFGQLKHLKKLVLQFNSFSGPIPSSLGNLSYMSRLILNNNKLNGILPKSLGLLSNLEQLVLKDNFLTGSVDEVFFTKLSKLKYLSMSQTSLFFNVNSNWVPPFQLEYADMSSCKIGPNFPSWLQTQRSLQVLLMSKSGILGTAPGWFWNWTSKVESIDLSSNHIEGDVSDIVVNSTVLNLRYNHLKGQLPHLSTNVRVFNIANNLFSGPISTFLCQKMNRKNKLKLLDASNNLLSGELSHCWRYWQSLIHLNLGNNRLSGRIPYSMGFLVALKALRLHKNSIFGDIPLSLTKCSNLGLIDIGENHLSVAIPFWIGEMTSLTILRLRSSGFIGHIPLQICQLSSLKVLDLANNSLSGSIPKCLNFISAMAMPHTESYETTEYFEDEDYYFESLMLVSKGEELEYEENLIFVSIIDLSSNYLTGSIPTEISVLSELHFLNLSRNHLTGKIPEKIGTMKELESVDLSRNHLSGEIPPSMSNLTFLSYLDLSYNNFSGRIPSSTQLQSFDALSYSGNPELCGAPLKTNCTKEQESDGATPVGKAEDDSETSWFYIGLGAGFAVGFWGVCAAPCFKKTWRHAYLLFLNNMKDQPM</sequence>
<organism evidence="19">
    <name type="scientific">Fagus sylvatica</name>
    <name type="common">Beechnut</name>
    <dbReference type="NCBI Taxonomy" id="28930"/>
    <lineage>
        <taxon>Eukaryota</taxon>
        <taxon>Viridiplantae</taxon>
        <taxon>Streptophyta</taxon>
        <taxon>Embryophyta</taxon>
        <taxon>Tracheophyta</taxon>
        <taxon>Spermatophyta</taxon>
        <taxon>Magnoliopsida</taxon>
        <taxon>eudicotyledons</taxon>
        <taxon>Gunneridae</taxon>
        <taxon>Pentapetalae</taxon>
        <taxon>rosids</taxon>
        <taxon>fabids</taxon>
        <taxon>Fagales</taxon>
        <taxon>Fagaceae</taxon>
        <taxon>Fagus</taxon>
    </lineage>
</organism>
<dbReference type="Pfam" id="PF23598">
    <property type="entry name" value="LRR_14"/>
    <property type="match status" value="1"/>
</dbReference>
<gene>
    <name evidence="19" type="ORF">FSB_LOCUS25336</name>
</gene>
<evidence type="ECO:0000256" key="11">
    <source>
        <dbReference type="ARBA" id="ARBA00023136"/>
    </source>
</evidence>
<dbReference type="InterPro" id="IPR046956">
    <property type="entry name" value="RLP23-like"/>
</dbReference>
<evidence type="ECO:0000256" key="12">
    <source>
        <dbReference type="ARBA" id="ARBA00023170"/>
    </source>
</evidence>
<dbReference type="SMART" id="SM00369">
    <property type="entry name" value="LRR_TYP"/>
    <property type="match status" value="9"/>
</dbReference>
<dbReference type="FunFam" id="3.80.10.10:FF:000400">
    <property type="entry name" value="Nuclear pore complex protein NUP107"/>
    <property type="match status" value="1"/>
</dbReference>
<evidence type="ECO:0000256" key="1">
    <source>
        <dbReference type="ARBA" id="ARBA00004191"/>
    </source>
</evidence>
<dbReference type="EMBL" id="OIVN01001773">
    <property type="protein sequence ID" value="SPC97454.1"/>
    <property type="molecule type" value="Genomic_DNA"/>
</dbReference>
<evidence type="ECO:0000256" key="5">
    <source>
        <dbReference type="ARBA" id="ARBA00022512"/>
    </source>
</evidence>
<feature type="chain" id="PRO_5014983762" evidence="16">
    <location>
        <begin position="22"/>
        <end position="882"/>
    </location>
</feature>
<keyword evidence="4" id="KW-1003">Cell membrane</keyword>